<proteinExistence type="predicted"/>
<dbReference type="RefSeq" id="WP_227477724.1">
    <property type="nucleotide sequence ID" value="NZ_JAFMPT010000018.1"/>
</dbReference>
<dbReference type="EMBL" id="JAFMPT010000018">
    <property type="protein sequence ID" value="MCC1485232.1"/>
    <property type="molecule type" value="Genomic_DNA"/>
</dbReference>
<reference evidence="2" key="1">
    <citation type="submission" date="2021-03" db="EMBL/GenBank/DDBJ databases">
        <title>Genome of Cognatishimia sp. F0-27.</title>
        <authorList>
            <person name="Ping X."/>
        </authorList>
    </citation>
    <scope>NUCLEOTIDE SEQUENCE [LARGE SCALE GENOMIC DNA]</scope>
    <source>
        <strain evidence="2">E313</strain>
    </source>
</reference>
<dbReference type="Pfam" id="PF10851">
    <property type="entry name" value="DUF2652"/>
    <property type="match status" value="1"/>
</dbReference>
<dbReference type="Proteomes" id="UP000778797">
    <property type="component" value="Unassembled WGS sequence"/>
</dbReference>
<accession>A0ABS8ESF9</accession>
<dbReference type="Gene3D" id="3.30.530.20">
    <property type="match status" value="1"/>
</dbReference>
<sequence length="362" mass="41656">MNTSLLFLPDISGFTEFVQNTEVEHSQHVISELLEVLIEANTEQLQLAEIEGDALFFYKENEIPSLERLLAQVEHMFTAFYSHLKLLEKNRICPCNACSSAPKLQLKIVAHCGDLQYITVQNNRKPFGAQVIEAHRLMKNSVASDNYVLLSENLTSHIGLTEVYQTKLFNFNHGNNTYDGKQINYLFSIIDKNELKLKPLNQAKTVNLDKPATLTFEKEFPISANQLLEYITNYSYRKHWVKHVNDFEFKHNEVTRIGSEHVCVINEDHFNFTTIIKDVKPGELVYGEKTTSPPPVDELYQFFVITPLTSNTCKLTVDVHLEAKSIIKKMIILMFMKKAMRKNIGESVEQLFVFVNSKENSR</sequence>
<name>A0ABS8ESF9_9FLAO</name>
<protein>
    <submittedName>
        <fullName evidence="1">DUF2652 domain-containing protein</fullName>
    </submittedName>
</protein>
<dbReference type="Gene3D" id="3.30.70.1230">
    <property type="entry name" value="Nucleotide cyclase"/>
    <property type="match status" value="1"/>
</dbReference>
<dbReference type="InterPro" id="IPR029787">
    <property type="entry name" value="Nucleotide_cyclase"/>
</dbReference>
<comment type="caution">
    <text evidence="1">The sequence shown here is derived from an EMBL/GenBank/DDBJ whole genome shotgun (WGS) entry which is preliminary data.</text>
</comment>
<organism evidence="1 2">
    <name type="scientific">Winogradskyella immobilis</name>
    <dbReference type="NCBI Taxonomy" id="2816852"/>
    <lineage>
        <taxon>Bacteria</taxon>
        <taxon>Pseudomonadati</taxon>
        <taxon>Bacteroidota</taxon>
        <taxon>Flavobacteriia</taxon>
        <taxon>Flavobacteriales</taxon>
        <taxon>Flavobacteriaceae</taxon>
        <taxon>Winogradskyella</taxon>
    </lineage>
</organism>
<reference evidence="2" key="2">
    <citation type="submission" date="2023-07" db="EMBL/GenBank/DDBJ databases">
        <title>Genome of Winogradskyella sp. E313.</title>
        <authorList>
            <person name="Zhou Y."/>
        </authorList>
    </citation>
    <scope>NUCLEOTIDE SEQUENCE [LARGE SCALE GENOMIC DNA]</scope>
    <source>
        <strain evidence="2">E313</strain>
    </source>
</reference>
<evidence type="ECO:0000313" key="1">
    <source>
        <dbReference type="EMBL" id="MCC1485232.1"/>
    </source>
</evidence>
<dbReference type="InterPro" id="IPR020503">
    <property type="entry name" value="Uncharacterised_Rv2561"/>
</dbReference>
<dbReference type="SUPFAM" id="SSF55961">
    <property type="entry name" value="Bet v1-like"/>
    <property type="match status" value="1"/>
</dbReference>
<gene>
    <name evidence="1" type="ORF">J1C55_11575</name>
</gene>
<dbReference type="SUPFAM" id="SSF55073">
    <property type="entry name" value="Nucleotide cyclase"/>
    <property type="match status" value="1"/>
</dbReference>
<keyword evidence="2" id="KW-1185">Reference proteome</keyword>
<evidence type="ECO:0000313" key="2">
    <source>
        <dbReference type="Proteomes" id="UP000778797"/>
    </source>
</evidence>
<dbReference type="InterPro" id="IPR023393">
    <property type="entry name" value="START-like_dom_sf"/>
</dbReference>